<feature type="chain" id="PRO_5024825432" evidence="1">
    <location>
        <begin position="21"/>
        <end position="196"/>
    </location>
</feature>
<dbReference type="AlphaFoldDB" id="A0A5N6VLE9"/>
<keyword evidence="1" id="KW-0732">Signal</keyword>
<evidence type="ECO:0000313" key="3">
    <source>
        <dbReference type="Proteomes" id="UP000325433"/>
    </source>
</evidence>
<reference evidence="3" key="1">
    <citation type="submission" date="2019-04" db="EMBL/GenBank/DDBJ databases">
        <title>Friends and foes A comparative genomics studyof 23 Aspergillus species from section Flavi.</title>
        <authorList>
            <consortium name="DOE Joint Genome Institute"/>
            <person name="Kjaerbolling I."/>
            <person name="Vesth T."/>
            <person name="Frisvad J.C."/>
            <person name="Nybo J.L."/>
            <person name="Theobald S."/>
            <person name="Kildgaard S."/>
            <person name="Isbrandt T."/>
            <person name="Kuo A."/>
            <person name="Sato A."/>
            <person name="Lyhne E.K."/>
            <person name="Kogle M.E."/>
            <person name="Wiebenga A."/>
            <person name="Kun R.S."/>
            <person name="Lubbers R.J."/>
            <person name="Makela M.R."/>
            <person name="Barry K."/>
            <person name="Chovatia M."/>
            <person name="Clum A."/>
            <person name="Daum C."/>
            <person name="Haridas S."/>
            <person name="He G."/>
            <person name="LaButti K."/>
            <person name="Lipzen A."/>
            <person name="Mondo S."/>
            <person name="Riley R."/>
            <person name="Salamov A."/>
            <person name="Simmons B.A."/>
            <person name="Magnuson J.K."/>
            <person name="Henrissat B."/>
            <person name="Mortensen U.H."/>
            <person name="Larsen T.O."/>
            <person name="Devries R.P."/>
            <person name="Grigoriev I.V."/>
            <person name="Machida M."/>
            <person name="Baker S.E."/>
            <person name="Andersen M.R."/>
        </authorList>
    </citation>
    <scope>NUCLEOTIDE SEQUENCE [LARGE SCALE GENOMIC DNA]</scope>
    <source>
        <strain evidence="3">CBS 130015</strain>
    </source>
</reference>
<evidence type="ECO:0000256" key="1">
    <source>
        <dbReference type="SAM" id="SignalP"/>
    </source>
</evidence>
<dbReference type="Proteomes" id="UP000325433">
    <property type="component" value="Unassembled WGS sequence"/>
</dbReference>
<organism evidence="2 3">
    <name type="scientific">Aspergillus transmontanensis</name>
    <dbReference type="NCBI Taxonomy" id="1034304"/>
    <lineage>
        <taxon>Eukaryota</taxon>
        <taxon>Fungi</taxon>
        <taxon>Dikarya</taxon>
        <taxon>Ascomycota</taxon>
        <taxon>Pezizomycotina</taxon>
        <taxon>Eurotiomycetes</taxon>
        <taxon>Eurotiomycetidae</taxon>
        <taxon>Eurotiales</taxon>
        <taxon>Aspergillaceae</taxon>
        <taxon>Aspergillus</taxon>
        <taxon>Aspergillus subgen. Circumdati</taxon>
    </lineage>
</organism>
<feature type="signal peptide" evidence="1">
    <location>
        <begin position="1"/>
        <end position="20"/>
    </location>
</feature>
<sequence length="196" mass="22102">MAGVVLFALYSYTLAQYALAAETNCSRIFHSAVVGNGNLYIDGGEMHTRWPNDTITTKPIDDLETIDLTKSWVNSDTDLYTYIPKPLANNTAIYLDEGAAWSDGDNLFFMVTSLSDAMVISVAIMRWMASIIINIVTETLNNHIIQREHSDWQGYRQSSERAQKGRLVQSITSASRRLQQLYFVYLFVHMMVAGIC</sequence>
<protein>
    <submittedName>
        <fullName evidence="2">Uncharacterized protein</fullName>
    </submittedName>
</protein>
<gene>
    <name evidence="2" type="ORF">BDV41DRAFT_580683</name>
</gene>
<name>A0A5N6VLE9_9EURO</name>
<dbReference type="EMBL" id="ML738370">
    <property type="protein sequence ID" value="KAE8309251.1"/>
    <property type="molecule type" value="Genomic_DNA"/>
</dbReference>
<keyword evidence="3" id="KW-1185">Reference proteome</keyword>
<proteinExistence type="predicted"/>
<accession>A0A5N6VLE9</accession>
<evidence type="ECO:0000313" key="2">
    <source>
        <dbReference type="EMBL" id="KAE8309251.1"/>
    </source>
</evidence>